<proteinExistence type="predicted"/>
<evidence type="ECO:0000313" key="2">
    <source>
        <dbReference type="Proteomes" id="UP000054549"/>
    </source>
</evidence>
<evidence type="ECO:0000313" key="1">
    <source>
        <dbReference type="EMBL" id="KIL65651.1"/>
    </source>
</evidence>
<dbReference type="EMBL" id="KN818241">
    <property type="protein sequence ID" value="KIL65651.1"/>
    <property type="molecule type" value="Genomic_DNA"/>
</dbReference>
<sequence length="66" mass="7535">MSEQCTEELYGFGSYSRSIWSVHPFHRIPRVHHGSKFNLLGQGTDQIFPDRVVQMVQLSLMLPGTS</sequence>
<keyword evidence="2" id="KW-1185">Reference proteome</keyword>
<dbReference type="Proteomes" id="UP000054549">
    <property type="component" value="Unassembled WGS sequence"/>
</dbReference>
<dbReference type="InParanoid" id="A0A0C2X8L9"/>
<name>A0A0C2X8L9_AMAMK</name>
<organism evidence="1 2">
    <name type="scientific">Amanita muscaria (strain Koide BX008)</name>
    <dbReference type="NCBI Taxonomy" id="946122"/>
    <lineage>
        <taxon>Eukaryota</taxon>
        <taxon>Fungi</taxon>
        <taxon>Dikarya</taxon>
        <taxon>Basidiomycota</taxon>
        <taxon>Agaricomycotina</taxon>
        <taxon>Agaricomycetes</taxon>
        <taxon>Agaricomycetidae</taxon>
        <taxon>Agaricales</taxon>
        <taxon>Pluteineae</taxon>
        <taxon>Amanitaceae</taxon>
        <taxon>Amanita</taxon>
    </lineage>
</organism>
<protein>
    <submittedName>
        <fullName evidence="1">Uncharacterized protein</fullName>
    </submittedName>
</protein>
<dbReference type="AlphaFoldDB" id="A0A0C2X8L9"/>
<accession>A0A0C2X8L9</accession>
<dbReference type="HOGENOM" id="CLU_2830677_0_0_1"/>
<reference evidence="1 2" key="1">
    <citation type="submission" date="2014-04" db="EMBL/GenBank/DDBJ databases">
        <title>Evolutionary Origins and Diversification of the Mycorrhizal Mutualists.</title>
        <authorList>
            <consortium name="DOE Joint Genome Institute"/>
            <consortium name="Mycorrhizal Genomics Consortium"/>
            <person name="Kohler A."/>
            <person name="Kuo A."/>
            <person name="Nagy L.G."/>
            <person name="Floudas D."/>
            <person name="Copeland A."/>
            <person name="Barry K.W."/>
            <person name="Cichocki N."/>
            <person name="Veneault-Fourrey C."/>
            <person name="LaButti K."/>
            <person name="Lindquist E.A."/>
            <person name="Lipzen A."/>
            <person name="Lundell T."/>
            <person name="Morin E."/>
            <person name="Murat C."/>
            <person name="Riley R."/>
            <person name="Ohm R."/>
            <person name="Sun H."/>
            <person name="Tunlid A."/>
            <person name="Henrissat B."/>
            <person name="Grigoriev I.V."/>
            <person name="Hibbett D.S."/>
            <person name="Martin F."/>
        </authorList>
    </citation>
    <scope>NUCLEOTIDE SEQUENCE [LARGE SCALE GENOMIC DNA]</scope>
    <source>
        <strain evidence="1 2">Koide BX008</strain>
    </source>
</reference>
<gene>
    <name evidence="1" type="ORF">M378DRAFT_161959</name>
</gene>